<dbReference type="OrthoDB" id="674948at2759"/>
<dbReference type="EMBL" id="AWUE01014901">
    <property type="protein sequence ID" value="OMP00850.1"/>
    <property type="molecule type" value="Genomic_DNA"/>
</dbReference>
<proteinExistence type="predicted"/>
<keyword evidence="2" id="KW-1185">Reference proteome</keyword>
<dbReference type="Proteomes" id="UP000187203">
    <property type="component" value="Unassembled WGS sequence"/>
</dbReference>
<accession>A0A1R3K176</accession>
<name>A0A1R3K176_9ROSI</name>
<reference evidence="2" key="1">
    <citation type="submission" date="2013-09" db="EMBL/GenBank/DDBJ databases">
        <title>Corchorus olitorius genome sequencing.</title>
        <authorList>
            <person name="Alam M."/>
            <person name="Haque M.S."/>
            <person name="Islam M.S."/>
            <person name="Emdad E.M."/>
            <person name="Islam M.M."/>
            <person name="Ahmed B."/>
            <person name="Halim A."/>
            <person name="Hossen Q.M.M."/>
            <person name="Hossain M.Z."/>
            <person name="Ahmed R."/>
            <person name="Khan M.M."/>
            <person name="Islam R."/>
            <person name="Rashid M.M."/>
            <person name="Khan S.A."/>
            <person name="Rahman M.S."/>
            <person name="Alam M."/>
            <person name="Yahiya A.S."/>
            <person name="Khan M.S."/>
            <person name="Azam M.S."/>
            <person name="Haque T."/>
            <person name="Lashkar M.Z.H."/>
            <person name="Akhand A.I."/>
            <person name="Morshed G."/>
            <person name="Roy S."/>
            <person name="Uddin K.S."/>
            <person name="Rabeya T."/>
            <person name="Hossain A.S."/>
            <person name="Chowdhury A."/>
            <person name="Snigdha A.R."/>
            <person name="Mortoza M.S."/>
            <person name="Matin S.A."/>
            <person name="Hoque S.M.E."/>
            <person name="Islam M.K."/>
            <person name="Roy D.K."/>
            <person name="Haider R."/>
            <person name="Moosa M.M."/>
            <person name="Elias S.M."/>
            <person name="Hasan A.M."/>
            <person name="Jahan S."/>
            <person name="Shafiuddin M."/>
            <person name="Mahmood N."/>
            <person name="Shommy N.S."/>
        </authorList>
    </citation>
    <scope>NUCLEOTIDE SEQUENCE [LARGE SCALE GENOMIC DNA]</scope>
    <source>
        <strain evidence="2">cv. O-4</strain>
    </source>
</reference>
<comment type="caution">
    <text evidence="1">The sequence shown here is derived from an EMBL/GenBank/DDBJ whole genome shotgun (WGS) entry which is preliminary data.</text>
</comment>
<evidence type="ECO:0000313" key="2">
    <source>
        <dbReference type="Proteomes" id="UP000187203"/>
    </source>
</evidence>
<gene>
    <name evidence="1" type="ORF">COLO4_12308</name>
</gene>
<organism evidence="1 2">
    <name type="scientific">Corchorus olitorius</name>
    <dbReference type="NCBI Taxonomy" id="93759"/>
    <lineage>
        <taxon>Eukaryota</taxon>
        <taxon>Viridiplantae</taxon>
        <taxon>Streptophyta</taxon>
        <taxon>Embryophyta</taxon>
        <taxon>Tracheophyta</taxon>
        <taxon>Spermatophyta</taxon>
        <taxon>Magnoliopsida</taxon>
        <taxon>eudicotyledons</taxon>
        <taxon>Gunneridae</taxon>
        <taxon>Pentapetalae</taxon>
        <taxon>rosids</taxon>
        <taxon>malvids</taxon>
        <taxon>Malvales</taxon>
        <taxon>Malvaceae</taxon>
        <taxon>Grewioideae</taxon>
        <taxon>Apeibeae</taxon>
        <taxon>Corchorus</taxon>
    </lineage>
</organism>
<sequence length="91" mass="10432">MQRCQQQKGKGGEAMEASGGIVAGSHRRNELVWIPHDSDSEVRVLDLPIFNFGLSRQVSVFYLLCIVLFRFEFVIMENEFTAYEVEIALYT</sequence>
<dbReference type="AlphaFoldDB" id="A0A1R3K176"/>
<evidence type="ECO:0000313" key="1">
    <source>
        <dbReference type="EMBL" id="OMP00850.1"/>
    </source>
</evidence>
<protein>
    <submittedName>
        <fullName evidence="1">Cellulose synthase A catalytic subunit 1</fullName>
    </submittedName>
</protein>